<dbReference type="GeneID" id="59328704"/>
<evidence type="ECO:0000256" key="2">
    <source>
        <dbReference type="ARBA" id="ARBA00022737"/>
    </source>
</evidence>
<feature type="domain" description="C2H2-type" evidence="8">
    <location>
        <begin position="282"/>
        <end position="308"/>
    </location>
</feature>
<dbReference type="GO" id="GO:0005667">
    <property type="term" value="C:transcription regulator complex"/>
    <property type="evidence" value="ECO:0007669"/>
    <property type="project" value="TreeGrafter"/>
</dbReference>
<reference evidence="9 10" key="1">
    <citation type="journal article" date="2020" name="Genomics">
        <title>Complete, high-quality genomes from long-read metagenomic sequencing of two wolf lichen thalli reveals enigmatic genome architecture.</title>
        <authorList>
            <person name="McKenzie S.K."/>
            <person name="Walston R.F."/>
            <person name="Allen J.L."/>
        </authorList>
    </citation>
    <scope>NUCLEOTIDE SEQUENCE [LARGE SCALE GENOMIC DNA]</scope>
    <source>
        <strain evidence="9">WasteWater1</strain>
    </source>
</reference>
<gene>
    <name evidence="9" type="ORF">HO133_000285</name>
</gene>
<evidence type="ECO:0000256" key="3">
    <source>
        <dbReference type="ARBA" id="ARBA00022771"/>
    </source>
</evidence>
<dbReference type="GO" id="GO:0000785">
    <property type="term" value="C:chromatin"/>
    <property type="evidence" value="ECO:0007669"/>
    <property type="project" value="TreeGrafter"/>
</dbReference>
<feature type="domain" description="C2H2-type" evidence="8">
    <location>
        <begin position="254"/>
        <end position="281"/>
    </location>
</feature>
<dbReference type="GO" id="GO:0008270">
    <property type="term" value="F:zinc ion binding"/>
    <property type="evidence" value="ECO:0007669"/>
    <property type="project" value="UniProtKB-KW"/>
</dbReference>
<dbReference type="GO" id="GO:0000978">
    <property type="term" value="F:RNA polymerase II cis-regulatory region sequence-specific DNA binding"/>
    <property type="evidence" value="ECO:0007669"/>
    <property type="project" value="TreeGrafter"/>
</dbReference>
<dbReference type="InterPro" id="IPR036236">
    <property type="entry name" value="Znf_C2H2_sf"/>
</dbReference>
<dbReference type="Proteomes" id="UP000593566">
    <property type="component" value="Unassembled WGS sequence"/>
</dbReference>
<dbReference type="PANTHER" id="PTHR14003">
    <property type="entry name" value="TRANSCRIPTIONAL REPRESSOR PROTEIN YY"/>
    <property type="match status" value="1"/>
</dbReference>
<dbReference type="PROSITE" id="PS50157">
    <property type="entry name" value="ZINC_FINGER_C2H2_2"/>
    <property type="match status" value="4"/>
</dbReference>
<dbReference type="AlphaFoldDB" id="A0A8H6CH63"/>
<dbReference type="InterPro" id="IPR013087">
    <property type="entry name" value="Znf_C2H2_type"/>
</dbReference>
<name>A0A8H6CH63_9LECA</name>
<feature type="region of interest" description="Disordered" evidence="7">
    <location>
        <begin position="166"/>
        <end position="189"/>
    </location>
</feature>
<dbReference type="Gene3D" id="3.30.160.60">
    <property type="entry name" value="Classic Zinc Finger"/>
    <property type="match status" value="4"/>
</dbReference>
<evidence type="ECO:0000259" key="8">
    <source>
        <dbReference type="PROSITE" id="PS50157"/>
    </source>
</evidence>
<keyword evidence="10" id="KW-1185">Reference proteome</keyword>
<dbReference type="SMART" id="SM00355">
    <property type="entry name" value="ZnF_C2H2"/>
    <property type="match status" value="4"/>
</dbReference>
<keyword evidence="4" id="KW-0862">Zinc</keyword>
<organism evidence="9 10">
    <name type="scientific">Letharia lupina</name>
    <dbReference type="NCBI Taxonomy" id="560253"/>
    <lineage>
        <taxon>Eukaryota</taxon>
        <taxon>Fungi</taxon>
        <taxon>Dikarya</taxon>
        <taxon>Ascomycota</taxon>
        <taxon>Pezizomycotina</taxon>
        <taxon>Lecanoromycetes</taxon>
        <taxon>OSLEUM clade</taxon>
        <taxon>Lecanoromycetidae</taxon>
        <taxon>Lecanorales</taxon>
        <taxon>Lecanorineae</taxon>
        <taxon>Parmeliaceae</taxon>
        <taxon>Letharia</taxon>
    </lineage>
</organism>
<dbReference type="EMBL" id="JACCJB010000010">
    <property type="protein sequence ID" value="KAF6223442.1"/>
    <property type="molecule type" value="Genomic_DNA"/>
</dbReference>
<dbReference type="Pfam" id="PF00096">
    <property type="entry name" value="zf-C2H2"/>
    <property type="match status" value="4"/>
</dbReference>
<comment type="caution">
    <text evidence="9">The sequence shown here is derived from an EMBL/GenBank/DDBJ whole genome shotgun (WGS) entry which is preliminary data.</text>
</comment>
<evidence type="ECO:0000256" key="6">
    <source>
        <dbReference type="PROSITE-ProRule" id="PRU00042"/>
    </source>
</evidence>
<dbReference type="RefSeq" id="XP_037152659.1">
    <property type="nucleotide sequence ID" value="XM_037291224.1"/>
</dbReference>
<sequence>MAIPNPRRLTHTPLGTMSLPQLDLSLSLFSNPSCHQPTFFDSMNLSYGLGFDTSGCRSEAFGTNASPQEIFGHQDLAYMENGLHGVEAQPMSLGRDTPNSPPIKIESVSQMLDDDDRYREQVRGGQLPVSQKEKDIGTDVDTLMRAIQTKATLPVHKIQPPRVYDHNIRDSSNDSVSSAVNRGIPNESKSKRRYPCRISSCAKVFTQKTHLEIHMRAHTGHKPYICKETTCRQRFSQLGNLKTHERRHTGERPYSCDLCGRRFAQRGNVQAHRIVHERVKPYSCRLEGCAKRFTQLGNLKSHQNKFHADTLRILTLRFASIDMEDEVSESDRELWDYFSTLYKNSNKGIKGRGKDRRIKPLSGDSKGLKVERVKRNGER</sequence>
<dbReference type="FunFam" id="3.30.160.60:FF:002343">
    <property type="entry name" value="Zinc finger protein 33A"/>
    <property type="match status" value="1"/>
</dbReference>
<evidence type="ECO:0000256" key="4">
    <source>
        <dbReference type="ARBA" id="ARBA00022833"/>
    </source>
</evidence>
<feature type="compositionally biased region" description="Basic and acidic residues" evidence="7">
    <location>
        <begin position="366"/>
        <end position="379"/>
    </location>
</feature>
<feature type="domain" description="C2H2-type" evidence="8">
    <location>
        <begin position="224"/>
        <end position="253"/>
    </location>
</feature>
<dbReference type="SUPFAM" id="SSF57667">
    <property type="entry name" value="beta-beta-alpha zinc fingers"/>
    <property type="match status" value="2"/>
</dbReference>
<evidence type="ECO:0000313" key="9">
    <source>
        <dbReference type="EMBL" id="KAF6223442.1"/>
    </source>
</evidence>
<feature type="region of interest" description="Disordered" evidence="7">
    <location>
        <begin position="348"/>
        <end position="379"/>
    </location>
</feature>
<accession>A0A8H6CH63</accession>
<evidence type="ECO:0000256" key="1">
    <source>
        <dbReference type="ARBA" id="ARBA00022723"/>
    </source>
</evidence>
<dbReference type="FunFam" id="3.30.160.60:FF:000690">
    <property type="entry name" value="Zinc finger protein 354C"/>
    <property type="match status" value="1"/>
</dbReference>
<keyword evidence="2" id="KW-0677">Repeat</keyword>
<keyword evidence="1" id="KW-0479">Metal-binding</keyword>
<feature type="compositionally biased region" description="Basic residues" evidence="7">
    <location>
        <begin position="349"/>
        <end position="359"/>
    </location>
</feature>
<keyword evidence="5" id="KW-0539">Nucleus</keyword>
<evidence type="ECO:0000313" key="10">
    <source>
        <dbReference type="Proteomes" id="UP000593566"/>
    </source>
</evidence>
<evidence type="ECO:0000256" key="5">
    <source>
        <dbReference type="ARBA" id="ARBA00023242"/>
    </source>
</evidence>
<keyword evidence="3 6" id="KW-0863">Zinc-finger</keyword>
<dbReference type="GO" id="GO:0000981">
    <property type="term" value="F:DNA-binding transcription factor activity, RNA polymerase II-specific"/>
    <property type="evidence" value="ECO:0007669"/>
    <property type="project" value="TreeGrafter"/>
</dbReference>
<feature type="compositionally biased region" description="Low complexity" evidence="7">
    <location>
        <begin position="173"/>
        <end position="182"/>
    </location>
</feature>
<proteinExistence type="predicted"/>
<evidence type="ECO:0000256" key="7">
    <source>
        <dbReference type="SAM" id="MobiDB-lite"/>
    </source>
</evidence>
<dbReference type="PANTHER" id="PTHR14003:SF23">
    <property type="entry name" value="ZINC FINGER PROTEIN 143"/>
    <property type="match status" value="1"/>
</dbReference>
<feature type="domain" description="C2H2-type" evidence="8">
    <location>
        <begin position="194"/>
        <end position="223"/>
    </location>
</feature>
<protein>
    <recommendedName>
        <fullName evidence="8">C2H2-type domain-containing protein</fullName>
    </recommendedName>
</protein>
<dbReference type="PROSITE" id="PS00028">
    <property type="entry name" value="ZINC_FINGER_C2H2_1"/>
    <property type="match status" value="4"/>
</dbReference>